<sequence length="86" mass="10170">MAEEIKKQAERVLVEIYGNTYPLKTDDPKHMLQLAAELDKRMKQMARVVRSFDERKIAVLTCLQLAEEFDKLKQDYNELVELLEEK</sequence>
<name>A0A5D6W2P0_9FIRM</name>
<evidence type="ECO:0000313" key="2">
    <source>
        <dbReference type="Proteomes" id="UP000323646"/>
    </source>
</evidence>
<dbReference type="RefSeq" id="WP_149171853.1">
    <property type="nucleotide sequence ID" value="NZ_VTOY01000009.1"/>
</dbReference>
<accession>A0A5D6W2P0</accession>
<dbReference type="Gene3D" id="6.10.250.790">
    <property type="match status" value="1"/>
</dbReference>
<reference evidence="1 2" key="1">
    <citation type="submission" date="2019-08" db="EMBL/GenBank/DDBJ databases">
        <title>Selenomonas sp. mPRGC5 and Selenomonas sp. mPRGC8 isolated from ruminal fluid of dairy goat (Capra hircus).</title>
        <authorList>
            <person name="Poothong S."/>
            <person name="Nuengjamnong C."/>
            <person name="Tanasupawat S."/>
        </authorList>
    </citation>
    <scope>NUCLEOTIDE SEQUENCE [LARGE SCALE GENOMIC DNA]</scope>
    <source>
        <strain evidence="2">mPRGC5</strain>
    </source>
</reference>
<dbReference type="SUPFAM" id="SSF102829">
    <property type="entry name" value="Cell division protein ZapA-like"/>
    <property type="match status" value="1"/>
</dbReference>
<organism evidence="1 2">
    <name type="scientific">Selenomonas ruminis</name>
    <dbReference type="NCBI Taxonomy" id="2593411"/>
    <lineage>
        <taxon>Bacteria</taxon>
        <taxon>Bacillati</taxon>
        <taxon>Bacillota</taxon>
        <taxon>Negativicutes</taxon>
        <taxon>Selenomonadales</taxon>
        <taxon>Selenomonadaceae</taxon>
        <taxon>Selenomonas</taxon>
    </lineage>
</organism>
<keyword evidence="1" id="KW-0131">Cell cycle</keyword>
<dbReference type="EMBL" id="VTOY01000009">
    <property type="protein sequence ID" value="TYZ21339.1"/>
    <property type="molecule type" value="Genomic_DNA"/>
</dbReference>
<gene>
    <name evidence="1" type="ORF">FZ040_10005</name>
</gene>
<dbReference type="GO" id="GO:0051301">
    <property type="term" value="P:cell division"/>
    <property type="evidence" value="ECO:0007669"/>
    <property type="project" value="UniProtKB-KW"/>
</dbReference>
<proteinExistence type="predicted"/>
<dbReference type="Proteomes" id="UP000323646">
    <property type="component" value="Unassembled WGS sequence"/>
</dbReference>
<dbReference type="InterPro" id="IPR036192">
    <property type="entry name" value="Cell_div_ZapA-like_sf"/>
</dbReference>
<dbReference type="InterPro" id="IPR007838">
    <property type="entry name" value="Cell_div_ZapA-like"/>
</dbReference>
<dbReference type="OrthoDB" id="9808604at2"/>
<keyword evidence="1" id="KW-0132">Cell division</keyword>
<keyword evidence="2" id="KW-1185">Reference proteome</keyword>
<dbReference type="AlphaFoldDB" id="A0A5D6W2P0"/>
<dbReference type="InterPro" id="IPR053712">
    <property type="entry name" value="Bac_CellDiv_Activator"/>
</dbReference>
<evidence type="ECO:0000313" key="1">
    <source>
        <dbReference type="EMBL" id="TYZ21339.1"/>
    </source>
</evidence>
<protein>
    <submittedName>
        <fullName evidence="1">Cell division protein ZapA</fullName>
    </submittedName>
</protein>
<dbReference type="Pfam" id="PF05164">
    <property type="entry name" value="ZapA"/>
    <property type="match status" value="1"/>
</dbReference>
<comment type="caution">
    <text evidence="1">The sequence shown here is derived from an EMBL/GenBank/DDBJ whole genome shotgun (WGS) entry which is preliminary data.</text>
</comment>